<keyword evidence="7" id="KW-0540">Nuclease</keyword>
<dbReference type="InterPro" id="IPR038729">
    <property type="entry name" value="Rad50/SbcC_AAA"/>
</dbReference>
<keyword evidence="7" id="KW-0378">Hydrolase</keyword>
<gene>
    <name evidence="7" type="ORF">JOF55_004395</name>
</gene>
<evidence type="ECO:0000256" key="4">
    <source>
        <dbReference type="SAM" id="MobiDB-lite"/>
    </source>
</evidence>
<name>A0AAE3ZJV9_9ACTN</name>
<evidence type="ECO:0000259" key="6">
    <source>
        <dbReference type="Pfam" id="PF13476"/>
    </source>
</evidence>
<feature type="compositionally biased region" description="Pro residues" evidence="4">
    <location>
        <begin position="52"/>
        <end position="62"/>
    </location>
</feature>
<dbReference type="Pfam" id="PF13476">
    <property type="entry name" value="AAA_23"/>
    <property type="match status" value="1"/>
</dbReference>
<dbReference type="InterPro" id="IPR027417">
    <property type="entry name" value="P-loop_NTPase"/>
</dbReference>
<protein>
    <recommendedName>
        <fullName evidence="3">Nuclease SbcCD subunit C</fullName>
    </recommendedName>
</protein>
<comment type="caution">
    <text evidence="7">The sequence shown here is derived from an EMBL/GenBank/DDBJ whole genome shotgun (WGS) entry which is preliminary data.</text>
</comment>
<dbReference type="Gene3D" id="3.40.50.300">
    <property type="entry name" value="P-loop containing nucleotide triphosphate hydrolases"/>
    <property type="match status" value="2"/>
</dbReference>
<dbReference type="PANTHER" id="PTHR32114:SF2">
    <property type="entry name" value="ABC TRANSPORTER ABCH.3"/>
    <property type="match status" value="1"/>
</dbReference>
<dbReference type="SUPFAM" id="SSF52540">
    <property type="entry name" value="P-loop containing nucleoside triphosphate hydrolases"/>
    <property type="match status" value="1"/>
</dbReference>
<dbReference type="EMBL" id="JAVDXW010000001">
    <property type="protein sequence ID" value="MDR7304214.1"/>
    <property type="molecule type" value="Genomic_DNA"/>
</dbReference>
<dbReference type="Proteomes" id="UP001180845">
    <property type="component" value="Unassembled WGS sequence"/>
</dbReference>
<dbReference type="RefSeq" id="WP_310277598.1">
    <property type="nucleotide sequence ID" value="NZ_JAVDXW010000001.1"/>
</dbReference>
<keyword evidence="8" id="KW-1185">Reference proteome</keyword>
<comment type="subunit">
    <text evidence="2">Heterodimer of SbcC and SbcD.</text>
</comment>
<evidence type="ECO:0000313" key="7">
    <source>
        <dbReference type="EMBL" id="MDR7304214.1"/>
    </source>
</evidence>
<reference evidence="7" key="1">
    <citation type="submission" date="2023-07" db="EMBL/GenBank/DDBJ databases">
        <title>Sequencing the genomes of 1000 actinobacteria strains.</title>
        <authorList>
            <person name="Klenk H.-P."/>
        </authorList>
    </citation>
    <scope>NUCLEOTIDE SEQUENCE</scope>
    <source>
        <strain evidence="7">DSM 45977</strain>
    </source>
</reference>
<feature type="domain" description="ATPase AAA-type core" evidence="5">
    <location>
        <begin position="556"/>
        <end position="661"/>
    </location>
</feature>
<dbReference type="PANTHER" id="PTHR32114">
    <property type="entry name" value="ABC TRANSPORTER ABCH.3"/>
    <property type="match status" value="1"/>
</dbReference>
<dbReference type="GO" id="GO:0004527">
    <property type="term" value="F:exonuclease activity"/>
    <property type="evidence" value="ECO:0007669"/>
    <property type="project" value="UniProtKB-KW"/>
</dbReference>
<dbReference type="AlphaFoldDB" id="A0AAE3ZJV9"/>
<dbReference type="Pfam" id="PF13304">
    <property type="entry name" value="AAA_21"/>
    <property type="match status" value="1"/>
</dbReference>
<evidence type="ECO:0000256" key="2">
    <source>
        <dbReference type="ARBA" id="ARBA00011322"/>
    </source>
</evidence>
<proteinExistence type="inferred from homology"/>
<accession>A0AAE3ZJV9</accession>
<dbReference type="GO" id="GO:0006302">
    <property type="term" value="P:double-strand break repair"/>
    <property type="evidence" value="ECO:0007669"/>
    <property type="project" value="InterPro"/>
</dbReference>
<comment type="similarity">
    <text evidence="1">Belongs to the SMC family. SbcC subfamily.</text>
</comment>
<organism evidence="7 8">
    <name type="scientific">Haloactinomyces albus</name>
    <dbReference type="NCBI Taxonomy" id="1352928"/>
    <lineage>
        <taxon>Bacteria</taxon>
        <taxon>Bacillati</taxon>
        <taxon>Actinomycetota</taxon>
        <taxon>Actinomycetes</taxon>
        <taxon>Actinopolysporales</taxon>
        <taxon>Actinopolysporaceae</taxon>
        <taxon>Haloactinomyces</taxon>
    </lineage>
</organism>
<dbReference type="GO" id="GO:0016887">
    <property type="term" value="F:ATP hydrolysis activity"/>
    <property type="evidence" value="ECO:0007669"/>
    <property type="project" value="InterPro"/>
</dbReference>
<dbReference type="InterPro" id="IPR003959">
    <property type="entry name" value="ATPase_AAA_core"/>
</dbReference>
<evidence type="ECO:0000256" key="3">
    <source>
        <dbReference type="ARBA" id="ARBA00013368"/>
    </source>
</evidence>
<sequence>MSEESHDTNGQLVSTVLNLAEKDTALGEDTEMIILAALESEQALTEALGEEPTPPQQPPQPPTRQNTDESDPEPAGAFLSAIEVTGFRGVGPTATLELTPGPGLTIVAGRNGSGKSSFAEALELALTGYSYRWKKKNSVVWQQNWRNIHDGASPAIRVRLAEEGAGATTVGVDWPKSAMLTECSTWTQRHGKSREAGTSSLGWGNALELHRPILSYDELGGLLEAGPSELHDALANLLGLEQLSDATQRLRAAVKRLREPEKTAKSLREALIPHLEACTDERAVEVRELLRKRKPDLNRIQELVTGTGTRSDGALTRLQELAHAWVPPQQEVDDAVGALRSTLAEELILLENSLLGEDHRTVLLRQALEFQHQHGETPCPVCGEGTLDDEWGKRVLAQLNEDEARLAAARQARDAVHHRARHLRELVARVPTPTAPRDIELSTLTRAQAAHARWMQPPDDNSALADHVAASYAELAEAVSALRDEAATALAEREDAWAPLAEQVATWLGHARTAHEQADTLARVKKAHTWLKGNSNDLRNQRLEPLAERAREIWAQLRQESNVDLGSITLEGSGPRRKVSLHADVDGEQTGALGVMSQGELHALALALFLPRATMPESPLRFVLLDDPVQAMDPTKVDGFVQVLSRIARDRQVIVFSHDDRLPEAARRTGAHARILEVTRGKGSVVTTTPGSDPAHHYIGDARALAKDPEVAPEVKARVLPGLCRMAVEAAARDVFLYRRYATGAAKVDTEDTWNATTRVKPRVSLALYDRADADLTKWCQAKPWRAPTLEVCSSGTHEELTRNPIGTVRDLDETVNDLLQGRR</sequence>
<feature type="domain" description="Rad50/SbcC-type AAA" evidence="6">
    <location>
        <begin position="82"/>
        <end position="187"/>
    </location>
</feature>
<evidence type="ECO:0000259" key="5">
    <source>
        <dbReference type="Pfam" id="PF13304"/>
    </source>
</evidence>
<evidence type="ECO:0000256" key="1">
    <source>
        <dbReference type="ARBA" id="ARBA00006930"/>
    </source>
</evidence>
<evidence type="ECO:0000313" key="8">
    <source>
        <dbReference type="Proteomes" id="UP001180845"/>
    </source>
</evidence>
<keyword evidence="7" id="KW-0269">Exonuclease</keyword>
<feature type="region of interest" description="Disordered" evidence="4">
    <location>
        <begin position="43"/>
        <end position="74"/>
    </location>
</feature>